<feature type="binding site" evidence="8">
    <location>
        <position position="123"/>
    </location>
    <ligand>
        <name>ATP</name>
        <dbReference type="ChEBI" id="CHEBI:30616"/>
    </ligand>
</feature>
<protein>
    <recommendedName>
        <fullName evidence="8">Protein nucleotidyltransferase YdiU</fullName>
        <ecNumber evidence="8">2.7.7.-</ecNumber>
    </recommendedName>
    <alternativeName>
        <fullName evidence="8">Protein adenylyltransferase YdiU</fullName>
        <ecNumber evidence="8">2.7.7.108</ecNumber>
    </alternativeName>
    <alternativeName>
        <fullName evidence="8">Protein uridylyltransferase YdiU</fullName>
        <ecNumber evidence="8">2.7.7.-</ecNumber>
    </alternativeName>
</protein>
<dbReference type="OrthoDB" id="9776281at2"/>
<comment type="catalytic activity">
    <reaction evidence="8">
        <text>L-histidyl-[protein] + UTP = N(tele)-(5'-uridylyl)-L-histidyl-[protein] + diphosphate</text>
        <dbReference type="Rhea" id="RHEA:83891"/>
        <dbReference type="Rhea" id="RHEA-COMP:9745"/>
        <dbReference type="Rhea" id="RHEA-COMP:20239"/>
        <dbReference type="ChEBI" id="CHEBI:29979"/>
        <dbReference type="ChEBI" id="CHEBI:33019"/>
        <dbReference type="ChEBI" id="CHEBI:46398"/>
        <dbReference type="ChEBI" id="CHEBI:233474"/>
    </reaction>
</comment>
<keyword evidence="5 8" id="KW-0547">Nucleotide-binding</keyword>
<sequence length="483" mass="55601">MSHHLLFNNHYHQQLPGFYTELTPTPLQGARLLYHNTTLAQELGLSNEWFDGDNRRIWSGECLLPGMAPLAQVYSGHQFGAWAGQLGDGRGILLGQQQLADGRTQDWHLKGAGLTPYSRMGDGRAVLRSVVREFLASEALHHLGIPTTRALTIVSSDHPVQREQEERAAMLLRVADSHVRFGHFEHFYYRREPEKVRQLAEYVIARHWPQWQQETERYYLWFCDVVERTARLMAHWQAVGFAHGVMNTDNMSILGLTIDYGPYGFMDDYQPGYICNHSDYQGRYAFDNQPAVALWNLHRLAQSLSGLMSSDILQRALDRYEPALMQRFGELMRAKLGFDTPQAQDNDVLVGLLTLMQREQADYTHIFRLLSETERHSSHSPLQDVFIDRPAFDDWFSTYRQRLALESTDDAERQCRMKQANPRYVLRNYLAQQAIEQAEREDTGLLGRLHQALRQPYADQPDMADLAALPPTWGKHLEISCSS</sequence>
<dbReference type="AlphaFoldDB" id="A0A3N0G5T1"/>
<proteinExistence type="inferred from homology"/>
<comment type="catalytic activity">
    <reaction evidence="8">
        <text>L-seryl-[protein] + UTP = O-(5'-uridylyl)-L-seryl-[protein] + diphosphate</text>
        <dbReference type="Rhea" id="RHEA:64604"/>
        <dbReference type="Rhea" id="RHEA-COMP:9863"/>
        <dbReference type="Rhea" id="RHEA-COMP:16635"/>
        <dbReference type="ChEBI" id="CHEBI:29999"/>
        <dbReference type="ChEBI" id="CHEBI:33019"/>
        <dbReference type="ChEBI" id="CHEBI:46398"/>
        <dbReference type="ChEBI" id="CHEBI:156051"/>
    </reaction>
</comment>
<keyword evidence="2 8" id="KW-0808">Transferase</keyword>
<organism evidence="9 12">
    <name type="scientific">Dickeya undicola</name>
    <dbReference type="NCBI Taxonomy" id="1577887"/>
    <lineage>
        <taxon>Bacteria</taxon>
        <taxon>Pseudomonadati</taxon>
        <taxon>Pseudomonadota</taxon>
        <taxon>Gammaproteobacteria</taxon>
        <taxon>Enterobacterales</taxon>
        <taxon>Pectobacteriaceae</taxon>
        <taxon>Dickeya</taxon>
    </lineage>
</organism>
<reference evidence="11 12" key="1">
    <citation type="submission" date="2018-11" db="EMBL/GenBank/DDBJ databases">
        <title>Characterization of surface water Dickeya isolates.</title>
        <authorList>
            <person name="Van Gijsegem F."/>
            <person name="Pedron J."/>
        </authorList>
    </citation>
    <scope>NUCLEOTIDE SEQUENCE [LARGE SCALE GENOMIC DNA]</scope>
    <source>
        <strain evidence="9 12">FVG1-MFV-O17</strain>
        <strain evidence="10 11">FVG10-MFV-A16</strain>
    </source>
</reference>
<comment type="catalytic activity">
    <reaction evidence="8">
        <text>L-seryl-[protein] + ATP = 3-O-(5'-adenylyl)-L-seryl-[protein] + diphosphate</text>
        <dbReference type="Rhea" id="RHEA:58120"/>
        <dbReference type="Rhea" id="RHEA-COMP:9863"/>
        <dbReference type="Rhea" id="RHEA-COMP:15073"/>
        <dbReference type="ChEBI" id="CHEBI:29999"/>
        <dbReference type="ChEBI" id="CHEBI:30616"/>
        <dbReference type="ChEBI" id="CHEBI:33019"/>
        <dbReference type="ChEBI" id="CHEBI:142516"/>
        <dbReference type="EC" id="2.7.7.108"/>
    </reaction>
</comment>
<evidence type="ECO:0000256" key="6">
    <source>
        <dbReference type="ARBA" id="ARBA00022840"/>
    </source>
</evidence>
<comment type="catalytic activity">
    <reaction evidence="8">
        <text>L-tyrosyl-[protein] + ATP = O-(5'-adenylyl)-L-tyrosyl-[protein] + diphosphate</text>
        <dbReference type="Rhea" id="RHEA:54288"/>
        <dbReference type="Rhea" id="RHEA-COMP:10136"/>
        <dbReference type="Rhea" id="RHEA-COMP:13846"/>
        <dbReference type="ChEBI" id="CHEBI:30616"/>
        <dbReference type="ChEBI" id="CHEBI:33019"/>
        <dbReference type="ChEBI" id="CHEBI:46858"/>
        <dbReference type="ChEBI" id="CHEBI:83624"/>
        <dbReference type="EC" id="2.7.7.108"/>
    </reaction>
</comment>
<gene>
    <name evidence="8" type="primary">ydiU</name>
    <name evidence="8" type="synonym">selO</name>
    <name evidence="9" type="ORF">EF878_06355</name>
    <name evidence="10" type="ORF">EFS38_02260</name>
</gene>
<keyword evidence="3 8" id="KW-0548">Nucleotidyltransferase</keyword>
<dbReference type="GO" id="GO:0070733">
    <property type="term" value="F:AMPylase activity"/>
    <property type="evidence" value="ECO:0007669"/>
    <property type="project" value="UniProtKB-EC"/>
</dbReference>
<dbReference type="EC" id="2.7.7.108" evidence="8"/>
<feature type="active site" description="Proton acceptor" evidence="8">
    <location>
        <position position="249"/>
    </location>
</feature>
<evidence type="ECO:0000313" key="12">
    <source>
        <dbReference type="Proteomes" id="UP000276061"/>
    </source>
</evidence>
<feature type="binding site" evidence="8">
    <location>
        <position position="259"/>
    </location>
    <ligand>
        <name>Mg(2+)</name>
        <dbReference type="ChEBI" id="CHEBI:18420"/>
    </ligand>
</feature>
<dbReference type="Proteomes" id="UP000271870">
    <property type="component" value="Unassembled WGS sequence"/>
</dbReference>
<evidence type="ECO:0000256" key="2">
    <source>
        <dbReference type="ARBA" id="ARBA00022679"/>
    </source>
</evidence>
<dbReference type="EMBL" id="RJLS01000002">
    <property type="protein sequence ID" value="RNM26596.1"/>
    <property type="molecule type" value="Genomic_DNA"/>
</dbReference>
<dbReference type="RefSeq" id="WP_123249933.1">
    <property type="nucleotide sequence ID" value="NZ_RJLR01000012.1"/>
</dbReference>
<dbReference type="InterPro" id="IPR003846">
    <property type="entry name" value="SelO"/>
</dbReference>
<dbReference type="EC" id="2.7.7.-" evidence="8"/>
<evidence type="ECO:0000313" key="9">
    <source>
        <dbReference type="EMBL" id="RNM07562.1"/>
    </source>
</evidence>
<feature type="binding site" evidence="8">
    <location>
        <position position="180"/>
    </location>
    <ligand>
        <name>ATP</name>
        <dbReference type="ChEBI" id="CHEBI:30616"/>
    </ligand>
</feature>
<accession>A0A3N0G5T1</accession>
<evidence type="ECO:0000313" key="11">
    <source>
        <dbReference type="Proteomes" id="UP000271870"/>
    </source>
</evidence>
<evidence type="ECO:0000256" key="3">
    <source>
        <dbReference type="ARBA" id="ARBA00022695"/>
    </source>
</evidence>
<comment type="catalytic activity">
    <reaction evidence="8">
        <text>L-tyrosyl-[protein] + UTP = O-(5'-uridylyl)-L-tyrosyl-[protein] + diphosphate</text>
        <dbReference type="Rhea" id="RHEA:83887"/>
        <dbReference type="Rhea" id="RHEA-COMP:10136"/>
        <dbReference type="Rhea" id="RHEA-COMP:20238"/>
        <dbReference type="ChEBI" id="CHEBI:33019"/>
        <dbReference type="ChEBI" id="CHEBI:46398"/>
        <dbReference type="ChEBI" id="CHEBI:46858"/>
        <dbReference type="ChEBI" id="CHEBI:90602"/>
    </reaction>
</comment>
<feature type="binding site" evidence="8">
    <location>
        <position position="173"/>
    </location>
    <ligand>
        <name>ATP</name>
        <dbReference type="ChEBI" id="CHEBI:30616"/>
    </ligand>
</feature>
<dbReference type="HAMAP" id="MF_00692">
    <property type="entry name" value="SelO"/>
    <property type="match status" value="1"/>
</dbReference>
<feature type="binding site" evidence="8">
    <location>
        <position position="89"/>
    </location>
    <ligand>
        <name>ATP</name>
        <dbReference type="ChEBI" id="CHEBI:30616"/>
    </ligand>
</feature>
<evidence type="ECO:0000256" key="7">
    <source>
        <dbReference type="ARBA" id="ARBA00022842"/>
    </source>
</evidence>
<comment type="caution">
    <text evidence="9">The sequence shown here is derived from an EMBL/GenBank/DDBJ whole genome shotgun (WGS) entry which is preliminary data.</text>
</comment>
<dbReference type="PANTHER" id="PTHR32057:SF14">
    <property type="entry name" value="PROTEIN ADENYLYLTRANSFERASE SELO, MITOCHONDRIAL"/>
    <property type="match status" value="1"/>
</dbReference>
<comment type="catalytic activity">
    <reaction evidence="8">
        <text>L-threonyl-[protein] + ATP = 3-O-(5'-adenylyl)-L-threonyl-[protein] + diphosphate</text>
        <dbReference type="Rhea" id="RHEA:54292"/>
        <dbReference type="Rhea" id="RHEA-COMP:11060"/>
        <dbReference type="Rhea" id="RHEA-COMP:13847"/>
        <dbReference type="ChEBI" id="CHEBI:30013"/>
        <dbReference type="ChEBI" id="CHEBI:30616"/>
        <dbReference type="ChEBI" id="CHEBI:33019"/>
        <dbReference type="ChEBI" id="CHEBI:138113"/>
        <dbReference type="EC" id="2.7.7.108"/>
    </reaction>
</comment>
<dbReference type="GO" id="GO:0030145">
    <property type="term" value="F:manganese ion binding"/>
    <property type="evidence" value="ECO:0007669"/>
    <property type="project" value="UniProtKB-UniRule"/>
</dbReference>
<comment type="similarity">
    <text evidence="1 8">Belongs to the SELO family.</text>
</comment>
<feature type="binding site" evidence="8">
    <location>
        <position position="259"/>
    </location>
    <ligand>
        <name>ATP</name>
        <dbReference type="ChEBI" id="CHEBI:30616"/>
    </ligand>
</feature>
<name>A0A3N0G5T1_9GAMM</name>
<feature type="binding site" evidence="8">
    <location>
        <position position="122"/>
    </location>
    <ligand>
        <name>ATP</name>
        <dbReference type="ChEBI" id="CHEBI:30616"/>
    </ligand>
</feature>
<keyword evidence="4 8" id="KW-0479">Metal-binding</keyword>
<keyword evidence="6 8" id="KW-0067">ATP-binding</keyword>
<evidence type="ECO:0000256" key="1">
    <source>
        <dbReference type="ARBA" id="ARBA00009747"/>
    </source>
</evidence>
<evidence type="ECO:0000256" key="5">
    <source>
        <dbReference type="ARBA" id="ARBA00022741"/>
    </source>
</evidence>
<keyword evidence="8" id="KW-0464">Manganese</keyword>
<feature type="binding site" evidence="8">
    <location>
        <position position="87"/>
    </location>
    <ligand>
        <name>ATP</name>
        <dbReference type="ChEBI" id="CHEBI:30616"/>
    </ligand>
</feature>
<dbReference type="GO" id="GO:0005524">
    <property type="term" value="F:ATP binding"/>
    <property type="evidence" value="ECO:0007669"/>
    <property type="project" value="UniProtKB-UniRule"/>
</dbReference>
<dbReference type="EMBL" id="RJLR01000012">
    <property type="protein sequence ID" value="RNM07562.1"/>
    <property type="molecule type" value="Genomic_DNA"/>
</dbReference>
<dbReference type="PANTHER" id="PTHR32057">
    <property type="entry name" value="PROTEIN ADENYLYLTRANSFERASE SELO, MITOCHONDRIAL"/>
    <property type="match status" value="1"/>
</dbReference>
<feature type="binding site" evidence="8">
    <location>
        <position position="110"/>
    </location>
    <ligand>
        <name>ATP</name>
        <dbReference type="ChEBI" id="CHEBI:30616"/>
    </ligand>
</feature>
<dbReference type="Pfam" id="PF02696">
    <property type="entry name" value="SelO"/>
    <property type="match status" value="1"/>
</dbReference>
<keyword evidence="7 8" id="KW-0460">Magnesium</keyword>
<evidence type="ECO:0000256" key="4">
    <source>
        <dbReference type="ARBA" id="ARBA00022723"/>
    </source>
</evidence>
<feature type="binding site" evidence="8">
    <location>
        <position position="90"/>
    </location>
    <ligand>
        <name>ATP</name>
        <dbReference type="ChEBI" id="CHEBI:30616"/>
    </ligand>
</feature>
<evidence type="ECO:0000313" key="10">
    <source>
        <dbReference type="EMBL" id="RNM26596.1"/>
    </source>
</evidence>
<dbReference type="NCBIfam" id="NF000658">
    <property type="entry name" value="PRK00029.1"/>
    <property type="match status" value="1"/>
</dbReference>
<comment type="function">
    <text evidence="8">Nucleotidyltransferase involved in the post-translational modification of proteins. It can catalyze the addition of adenosine monophosphate (AMP) or uridine monophosphate (UMP) to a protein, resulting in modifications known as AMPylation and UMPylation.</text>
</comment>
<comment type="cofactor">
    <cofactor evidence="8">
        <name>Mg(2+)</name>
        <dbReference type="ChEBI" id="CHEBI:18420"/>
    </cofactor>
    <cofactor evidence="8">
        <name>Mn(2+)</name>
        <dbReference type="ChEBI" id="CHEBI:29035"/>
    </cofactor>
</comment>
<dbReference type="Proteomes" id="UP000276061">
    <property type="component" value="Unassembled WGS sequence"/>
</dbReference>
<keyword evidence="11" id="KW-1185">Reference proteome</keyword>
<dbReference type="GO" id="GO:0000287">
    <property type="term" value="F:magnesium ion binding"/>
    <property type="evidence" value="ECO:0007669"/>
    <property type="project" value="UniProtKB-UniRule"/>
</dbReference>
<feature type="binding site" evidence="8">
    <location>
        <position position="250"/>
    </location>
    <ligand>
        <name>Mg(2+)</name>
        <dbReference type="ChEBI" id="CHEBI:18420"/>
    </ligand>
</feature>
<evidence type="ECO:0000256" key="8">
    <source>
        <dbReference type="HAMAP-Rule" id="MF_00692"/>
    </source>
</evidence>